<keyword evidence="3" id="KW-1003">Cell membrane</keyword>
<dbReference type="Pfam" id="PF00884">
    <property type="entry name" value="Sulfatase"/>
    <property type="match status" value="1"/>
</dbReference>
<sequence length="212" mass="25110">MEDLPVGSIPYQSAVNENTVSLCKILKNKGYSTMALHMYFASGWNREYAYPWLGFDEMHFYDEYEDENIEFFRAYPSDKVSYEKVIELYEQDENDKKFIFNVTMQDHGGYTFKCSEDITINMNGDYPLTEQYLTTLHNSDAALEVLISYFQQIQEPTVILLFGDHQPAIEQEFLEELYGKKIEDLSLEEKQREYIMPFMIWANYDIEESLKK</sequence>
<keyword evidence="5" id="KW-1133">Transmembrane helix</keyword>
<dbReference type="Gene3D" id="3.40.720.10">
    <property type="entry name" value="Alkaline Phosphatase, subunit A"/>
    <property type="match status" value="1"/>
</dbReference>
<evidence type="ECO:0000256" key="3">
    <source>
        <dbReference type="ARBA" id="ARBA00022475"/>
    </source>
</evidence>
<evidence type="ECO:0000256" key="4">
    <source>
        <dbReference type="ARBA" id="ARBA00022692"/>
    </source>
</evidence>
<proteinExistence type="predicted"/>
<dbReference type="InterPro" id="IPR017850">
    <property type="entry name" value="Alkaline_phosphatase_core_sf"/>
</dbReference>
<keyword evidence="4" id="KW-0812">Transmembrane</keyword>
<keyword evidence="6" id="KW-0472">Membrane</keyword>
<dbReference type="InterPro" id="IPR050448">
    <property type="entry name" value="OpgB/LTA_synthase_biosynth"/>
</dbReference>
<comment type="caution">
    <text evidence="8">The sequence shown here is derived from an EMBL/GenBank/DDBJ whole genome shotgun (WGS) entry which is preliminary data.</text>
</comment>
<accession>A0A844FBB0</accession>
<evidence type="ECO:0000256" key="6">
    <source>
        <dbReference type="ARBA" id="ARBA00023136"/>
    </source>
</evidence>
<dbReference type="SUPFAM" id="SSF53649">
    <property type="entry name" value="Alkaline phosphatase-like"/>
    <property type="match status" value="1"/>
</dbReference>
<dbReference type="GO" id="GO:0005886">
    <property type="term" value="C:plasma membrane"/>
    <property type="evidence" value="ECO:0007669"/>
    <property type="project" value="UniProtKB-SubCell"/>
</dbReference>
<dbReference type="CDD" id="cd16015">
    <property type="entry name" value="LTA_synthase"/>
    <property type="match status" value="1"/>
</dbReference>
<dbReference type="RefSeq" id="WP_049892948.1">
    <property type="nucleotide sequence ID" value="NZ_CAJLHJ010000001.1"/>
</dbReference>
<dbReference type="Proteomes" id="UP000462363">
    <property type="component" value="Unassembled WGS sequence"/>
</dbReference>
<dbReference type="InterPro" id="IPR000917">
    <property type="entry name" value="Sulfatase_N"/>
</dbReference>
<evidence type="ECO:0000256" key="5">
    <source>
        <dbReference type="ARBA" id="ARBA00022989"/>
    </source>
</evidence>
<feature type="domain" description="Sulfatase N-terminal" evidence="7">
    <location>
        <begin position="8"/>
        <end position="208"/>
    </location>
</feature>
<dbReference type="PANTHER" id="PTHR47371:SF3">
    <property type="entry name" value="PHOSPHOGLYCEROL TRANSFERASE I"/>
    <property type="match status" value="1"/>
</dbReference>
<evidence type="ECO:0000313" key="8">
    <source>
        <dbReference type="EMBL" id="MSS41767.1"/>
    </source>
</evidence>
<dbReference type="PANTHER" id="PTHR47371">
    <property type="entry name" value="LIPOTEICHOIC ACID SYNTHASE"/>
    <property type="match status" value="1"/>
</dbReference>
<protein>
    <submittedName>
        <fullName evidence="8">LTA synthase family protein</fullName>
    </submittedName>
</protein>
<comment type="subcellular location">
    <subcellularLocation>
        <location evidence="1">Cell membrane</location>
        <topology evidence="1">Multi-pass membrane protein</topology>
    </subcellularLocation>
</comment>
<reference evidence="8 9" key="1">
    <citation type="submission" date="2019-08" db="EMBL/GenBank/DDBJ databases">
        <title>In-depth cultivation of the pig gut microbiome towards novel bacterial diversity and tailored functional studies.</title>
        <authorList>
            <person name="Wylensek D."/>
            <person name="Hitch T.C.A."/>
            <person name="Clavel T."/>
        </authorList>
    </citation>
    <scope>NUCLEOTIDE SEQUENCE [LARGE SCALE GENOMIC DNA]</scope>
    <source>
        <strain evidence="8 9">BL-389-WT-3D</strain>
    </source>
</reference>
<dbReference type="AlphaFoldDB" id="A0A844FBB0"/>
<evidence type="ECO:0000256" key="2">
    <source>
        <dbReference type="ARBA" id="ARBA00004936"/>
    </source>
</evidence>
<organism evidence="8 9">
    <name type="scientific">Clostridium scindens (strain JCM 10418 / VPI 12708)</name>
    <dbReference type="NCBI Taxonomy" id="29347"/>
    <lineage>
        <taxon>Bacteria</taxon>
        <taxon>Bacillati</taxon>
        <taxon>Bacillota</taxon>
        <taxon>Clostridia</taxon>
        <taxon>Lachnospirales</taxon>
        <taxon>Lachnospiraceae</taxon>
    </lineage>
</organism>
<comment type="pathway">
    <text evidence="2">Cell wall biogenesis; lipoteichoic acid biosynthesis.</text>
</comment>
<evidence type="ECO:0000313" key="9">
    <source>
        <dbReference type="Proteomes" id="UP000462363"/>
    </source>
</evidence>
<evidence type="ECO:0000259" key="7">
    <source>
        <dbReference type="Pfam" id="PF00884"/>
    </source>
</evidence>
<evidence type="ECO:0000256" key="1">
    <source>
        <dbReference type="ARBA" id="ARBA00004651"/>
    </source>
</evidence>
<gene>
    <name evidence="8" type="ORF">FYJ37_15875</name>
</gene>
<dbReference type="EMBL" id="VUMB01000050">
    <property type="protein sequence ID" value="MSS41767.1"/>
    <property type="molecule type" value="Genomic_DNA"/>
</dbReference>
<name>A0A844FBB0_CLOSV</name>